<gene>
    <name evidence="1" type="ORF">GCM10011343_27030</name>
</gene>
<proteinExistence type="predicted"/>
<name>A0A916Y908_9FLAO</name>
<organism evidence="1 2">
    <name type="scientific">Flavobacterium orientale</name>
    <dbReference type="NCBI Taxonomy" id="1756020"/>
    <lineage>
        <taxon>Bacteria</taxon>
        <taxon>Pseudomonadati</taxon>
        <taxon>Bacteroidota</taxon>
        <taxon>Flavobacteriia</taxon>
        <taxon>Flavobacteriales</taxon>
        <taxon>Flavobacteriaceae</taxon>
        <taxon>Flavobacterium</taxon>
    </lineage>
</organism>
<evidence type="ECO:0000313" key="2">
    <source>
        <dbReference type="Proteomes" id="UP000625735"/>
    </source>
</evidence>
<accession>A0A916Y908</accession>
<dbReference type="AlphaFoldDB" id="A0A916Y908"/>
<reference evidence="1" key="1">
    <citation type="journal article" date="2014" name="Int. J. Syst. Evol. Microbiol.">
        <title>Complete genome sequence of Corynebacterium casei LMG S-19264T (=DSM 44701T), isolated from a smear-ripened cheese.</title>
        <authorList>
            <consortium name="US DOE Joint Genome Institute (JGI-PGF)"/>
            <person name="Walter F."/>
            <person name="Albersmeier A."/>
            <person name="Kalinowski J."/>
            <person name="Ruckert C."/>
        </authorList>
    </citation>
    <scope>NUCLEOTIDE SEQUENCE</scope>
    <source>
        <strain evidence="1">CGMCC 1.12506</strain>
    </source>
</reference>
<sequence length="183" mass="20836">MSIEKVNLVRIIKKKSMKRITLILTVIGMITLQSCEGPQGIPGRDGYSVEAEVFEVTRNFSASNNYSSLIPLNPPILDSDVVLVYLLWDVDGNTPIWRLMPQTVQLIEGDLQYNYDFTRFDVNLFLDSADFNLDILGPQWTQNQTFRIVLVPGYFGSARMDFSNYEDVMTTLGLSERNVVKKL</sequence>
<comment type="caution">
    <text evidence="1">The sequence shown here is derived from an EMBL/GenBank/DDBJ whole genome shotgun (WGS) entry which is preliminary data.</text>
</comment>
<protein>
    <submittedName>
        <fullName evidence="1">Uncharacterized protein</fullName>
    </submittedName>
</protein>
<dbReference type="EMBL" id="BMFG01000014">
    <property type="protein sequence ID" value="GGD35749.1"/>
    <property type="molecule type" value="Genomic_DNA"/>
</dbReference>
<reference evidence="1" key="2">
    <citation type="submission" date="2020-09" db="EMBL/GenBank/DDBJ databases">
        <authorList>
            <person name="Sun Q."/>
            <person name="Zhou Y."/>
        </authorList>
    </citation>
    <scope>NUCLEOTIDE SEQUENCE</scope>
    <source>
        <strain evidence="1">CGMCC 1.12506</strain>
    </source>
</reference>
<dbReference type="PROSITE" id="PS51257">
    <property type="entry name" value="PROKAR_LIPOPROTEIN"/>
    <property type="match status" value="1"/>
</dbReference>
<keyword evidence="2" id="KW-1185">Reference proteome</keyword>
<evidence type="ECO:0000313" key="1">
    <source>
        <dbReference type="EMBL" id="GGD35749.1"/>
    </source>
</evidence>
<dbReference type="Proteomes" id="UP000625735">
    <property type="component" value="Unassembled WGS sequence"/>
</dbReference>